<sequence length="200" mass="21628">MLNIIWLFLILTGIVVAACSGRIDLVTETFFSGANEAVKVCLDLIGLMTLWLGLLEIARQAGLIRILARLLRPLTVLLFPGVPPNHPALGAIIMNISANILGLGNAATPFGLKAMEELQKLNPQKETATDAMCTFLAANTSCITLVPATIVGVRVAAGSVNPTEIVGPTMFATGFTMIVTLFADFCWRNFFRARQRRGRR</sequence>
<evidence type="ECO:0000256" key="1">
    <source>
        <dbReference type="SAM" id="Phobius"/>
    </source>
</evidence>
<keyword evidence="1" id="KW-1133">Transmembrane helix</keyword>
<keyword evidence="1" id="KW-0472">Membrane</keyword>
<feature type="transmembrane region" description="Helical" evidence="1">
    <location>
        <begin position="169"/>
        <end position="191"/>
    </location>
</feature>
<dbReference type="AlphaFoldDB" id="A0A0B7MJP9"/>
<dbReference type="InterPro" id="IPR011642">
    <property type="entry name" value="Gate_dom"/>
</dbReference>
<organism evidence="3 4">
    <name type="scientific">Syntrophaceticus schinkii</name>
    <dbReference type="NCBI Taxonomy" id="499207"/>
    <lineage>
        <taxon>Bacteria</taxon>
        <taxon>Bacillati</taxon>
        <taxon>Bacillota</taxon>
        <taxon>Clostridia</taxon>
        <taxon>Thermoanaerobacterales</taxon>
        <taxon>Thermoanaerobacterales Family III. Incertae Sedis</taxon>
        <taxon>Syntrophaceticus</taxon>
    </lineage>
</organism>
<dbReference type="EMBL" id="CDRZ01000276">
    <property type="protein sequence ID" value="CEO90225.1"/>
    <property type="molecule type" value="Genomic_DNA"/>
</dbReference>
<evidence type="ECO:0000313" key="3">
    <source>
        <dbReference type="EMBL" id="CEO90225.1"/>
    </source>
</evidence>
<dbReference type="Proteomes" id="UP000046155">
    <property type="component" value="Unassembled WGS sequence"/>
</dbReference>
<name>A0A0B7MJP9_9FIRM</name>
<evidence type="ECO:0000313" key="4">
    <source>
        <dbReference type="Proteomes" id="UP000046155"/>
    </source>
</evidence>
<proteinExistence type="predicted"/>
<reference evidence="4" key="1">
    <citation type="submission" date="2015-01" db="EMBL/GenBank/DDBJ databases">
        <authorList>
            <person name="Manzoor Shahid"/>
            <person name="Zubair Saima"/>
        </authorList>
    </citation>
    <scope>NUCLEOTIDE SEQUENCE [LARGE SCALE GENOMIC DNA]</scope>
    <source>
        <strain evidence="4">Sp3</strain>
    </source>
</reference>
<dbReference type="RefSeq" id="WP_044666011.1">
    <property type="nucleotide sequence ID" value="NZ_CDRZ01000276.1"/>
</dbReference>
<evidence type="ECO:0000259" key="2">
    <source>
        <dbReference type="Pfam" id="PF07670"/>
    </source>
</evidence>
<dbReference type="OrthoDB" id="9782481at2"/>
<accession>A0A0B7MJP9</accession>
<feature type="transmembrane region" description="Helical" evidence="1">
    <location>
        <begin position="133"/>
        <end position="157"/>
    </location>
</feature>
<feature type="domain" description="Nucleoside transporter/FeoB GTPase Gate" evidence="2">
    <location>
        <begin position="43"/>
        <end position="152"/>
    </location>
</feature>
<dbReference type="Pfam" id="PF07670">
    <property type="entry name" value="Gate"/>
    <property type="match status" value="1"/>
</dbReference>
<protein>
    <submittedName>
        <fullName evidence="3">Spore maturation protein A</fullName>
    </submittedName>
</protein>
<keyword evidence="1" id="KW-0812">Transmembrane</keyword>
<gene>
    <name evidence="3" type="primary">spmA</name>
    <name evidence="3" type="ORF">SSCH_760019</name>
</gene>
<keyword evidence="4" id="KW-1185">Reference proteome</keyword>